<evidence type="ECO:0000256" key="1">
    <source>
        <dbReference type="SAM" id="SignalP"/>
    </source>
</evidence>
<proteinExistence type="predicted"/>
<feature type="signal peptide" evidence="1">
    <location>
        <begin position="1"/>
        <end position="26"/>
    </location>
</feature>
<dbReference type="EMBL" id="JAHKNI010000007">
    <property type="protein sequence ID" value="MBU3064023.1"/>
    <property type="molecule type" value="Genomic_DNA"/>
</dbReference>
<comment type="caution">
    <text evidence="2">The sequence shown here is derived from an EMBL/GenBank/DDBJ whole genome shotgun (WGS) entry which is preliminary data.</text>
</comment>
<keyword evidence="1" id="KW-0732">Signal</keyword>
<feature type="chain" id="PRO_5047173125" evidence="1">
    <location>
        <begin position="27"/>
        <end position="96"/>
    </location>
</feature>
<sequence length="96" mass="9585">MRMSIVGAMLGCAAVGTLVCATPARAAQGTLIINGHSYAHTSGCLTIRKFPLRLRIVNNSAGEAHVYLLPGCNGGVTSSVDAGAKASSIGASVLTG</sequence>
<evidence type="ECO:0000313" key="3">
    <source>
        <dbReference type="Proteomes" id="UP000733379"/>
    </source>
</evidence>
<name>A0ABS6B146_9NOCA</name>
<protein>
    <submittedName>
        <fullName evidence="2">Uncharacterized protein</fullName>
    </submittedName>
</protein>
<dbReference type="RefSeq" id="WP_215919043.1">
    <property type="nucleotide sequence ID" value="NZ_JAHKNI010000007.1"/>
</dbReference>
<gene>
    <name evidence="2" type="ORF">KO481_21130</name>
</gene>
<keyword evidence="3" id="KW-1185">Reference proteome</keyword>
<accession>A0ABS6B146</accession>
<dbReference type="Proteomes" id="UP000733379">
    <property type="component" value="Unassembled WGS sequence"/>
</dbReference>
<organism evidence="2 3">
    <name type="scientific">Nocardia albiluteola</name>
    <dbReference type="NCBI Taxonomy" id="2842303"/>
    <lineage>
        <taxon>Bacteria</taxon>
        <taxon>Bacillati</taxon>
        <taxon>Actinomycetota</taxon>
        <taxon>Actinomycetes</taxon>
        <taxon>Mycobacteriales</taxon>
        <taxon>Nocardiaceae</taxon>
        <taxon>Nocardia</taxon>
    </lineage>
</organism>
<evidence type="ECO:0000313" key="2">
    <source>
        <dbReference type="EMBL" id="MBU3064023.1"/>
    </source>
</evidence>
<reference evidence="2 3" key="1">
    <citation type="submission" date="2021-06" db="EMBL/GenBank/DDBJ databases">
        <title>Actinomycetes sequencing.</title>
        <authorList>
            <person name="Shan Q."/>
        </authorList>
    </citation>
    <scope>NUCLEOTIDE SEQUENCE [LARGE SCALE GENOMIC DNA]</scope>
    <source>
        <strain evidence="2 3">NEAU-G5</strain>
    </source>
</reference>